<evidence type="ECO:0000313" key="1">
    <source>
        <dbReference type="EMBL" id="OKH21968.1"/>
    </source>
</evidence>
<sequence length="248" mass="27400">MLTHLYQFILQKIKIFPRMTAYGLLLLLCVSCSQRSSLPNVELNINKVKATSRPGVYNVAGSTNLPDDSQIVVTAVRYLRLAQERSLNPNSSTNTYSILARQSVPVSAGKWQTTLNFWQVAPDGRFQEAWQMEAALQNSLQPATTVSFIATYKPSSQLTATQQQIPELQGKLVRFSNDGEEYVQASQTLLIALASGKTTPPSIQPEDINGGWGNRAELRVDNPSSTTRPKVIRTIQSNAPLSGSEYLR</sequence>
<keyword evidence="2" id="KW-1185">Reference proteome</keyword>
<comment type="caution">
    <text evidence="1">The sequence shown here is derived from an EMBL/GenBank/DDBJ whole genome shotgun (WGS) entry which is preliminary data.</text>
</comment>
<dbReference type="AlphaFoldDB" id="A0A1U7HEK0"/>
<organism evidence="1 2">
    <name type="scientific">Chroogloeocystis siderophila 5.2 s.c.1</name>
    <dbReference type="NCBI Taxonomy" id="247279"/>
    <lineage>
        <taxon>Bacteria</taxon>
        <taxon>Bacillati</taxon>
        <taxon>Cyanobacteriota</taxon>
        <taxon>Cyanophyceae</taxon>
        <taxon>Oscillatoriophycideae</taxon>
        <taxon>Chroococcales</taxon>
        <taxon>Chroococcaceae</taxon>
        <taxon>Chroogloeocystis</taxon>
    </lineage>
</organism>
<gene>
    <name evidence="1" type="ORF">NIES1031_20875</name>
</gene>
<dbReference type="Proteomes" id="UP000185984">
    <property type="component" value="Unassembled WGS sequence"/>
</dbReference>
<dbReference type="EMBL" id="MRCC01000023">
    <property type="protein sequence ID" value="OKH21968.1"/>
    <property type="molecule type" value="Genomic_DNA"/>
</dbReference>
<name>A0A1U7HEK0_9CHRO</name>
<proteinExistence type="predicted"/>
<protein>
    <submittedName>
        <fullName evidence="1">Uncharacterized protein</fullName>
    </submittedName>
</protein>
<evidence type="ECO:0000313" key="2">
    <source>
        <dbReference type="Proteomes" id="UP000185984"/>
    </source>
</evidence>
<reference evidence="1 2" key="1">
    <citation type="submission" date="2016-11" db="EMBL/GenBank/DDBJ databases">
        <title>Draft Genome Sequences of Nine Cyanobacterial Strains from Diverse Habitats.</title>
        <authorList>
            <person name="Zhu T."/>
            <person name="Hou S."/>
            <person name="Lu X."/>
            <person name="Hess W.R."/>
        </authorList>
    </citation>
    <scope>NUCLEOTIDE SEQUENCE [LARGE SCALE GENOMIC DNA]</scope>
    <source>
        <strain evidence="1 2">5.2 s.c.1</strain>
    </source>
</reference>
<accession>A0A1U7HEK0</accession>